<evidence type="ECO:0000256" key="1">
    <source>
        <dbReference type="ARBA" id="ARBA00004496"/>
    </source>
</evidence>
<comment type="similarity">
    <text evidence="5">Belongs to the UreE family.</text>
</comment>
<dbReference type="GO" id="GO:0065003">
    <property type="term" value="P:protein-containing complex assembly"/>
    <property type="evidence" value="ECO:0007669"/>
    <property type="project" value="InterPro"/>
</dbReference>
<keyword evidence="2 5" id="KW-0963">Cytoplasm</keyword>
<dbReference type="InterPro" id="IPR012406">
    <property type="entry name" value="UreE"/>
</dbReference>
<dbReference type="GO" id="GO:0019627">
    <property type="term" value="P:urea metabolic process"/>
    <property type="evidence" value="ECO:0007669"/>
    <property type="project" value="InterPro"/>
</dbReference>
<evidence type="ECO:0000313" key="8">
    <source>
        <dbReference type="Proteomes" id="UP000064920"/>
    </source>
</evidence>
<keyword evidence="4 5" id="KW-0143">Chaperone</keyword>
<dbReference type="EMBL" id="CP012023">
    <property type="protein sequence ID" value="ALI56322.1"/>
    <property type="molecule type" value="Genomic_DNA"/>
</dbReference>
<dbReference type="SUPFAM" id="SSF69737">
    <property type="entry name" value="Urease metallochaperone UreE, C-terminal domain"/>
    <property type="match status" value="1"/>
</dbReference>
<dbReference type="Pfam" id="PF05194">
    <property type="entry name" value="UreE_C"/>
    <property type="match status" value="1"/>
</dbReference>
<dbReference type="GO" id="GO:0006457">
    <property type="term" value="P:protein folding"/>
    <property type="evidence" value="ECO:0007669"/>
    <property type="project" value="InterPro"/>
</dbReference>
<dbReference type="Pfam" id="PF02814">
    <property type="entry name" value="UreE_N"/>
    <property type="match status" value="1"/>
</dbReference>
<comment type="function">
    <text evidence="5">Involved in urease metallocenter assembly. Binds nickel. Probably functions as a nickel donor during metallocenter assembly.</text>
</comment>
<dbReference type="HAMAP" id="MF_00822">
    <property type="entry name" value="UreE"/>
    <property type="match status" value="1"/>
</dbReference>
<evidence type="ECO:0000256" key="3">
    <source>
        <dbReference type="ARBA" id="ARBA00022596"/>
    </source>
</evidence>
<dbReference type="Proteomes" id="UP000064920">
    <property type="component" value="Chromosome"/>
</dbReference>
<feature type="region of interest" description="Disordered" evidence="6">
    <location>
        <begin position="137"/>
        <end position="166"/>
    </location>
</feature>
<dbReference type="PATRIC" id="fig|1397108.4.peg.2431"/>
<accession>A0A0P0ADM5</accession>
<dbReference type="GO" id="GO:0005737">
    <property type="term" value="C:cytoplasm"/>
    <property type="evidence" value="ECO:0007669"/>
    <property type="project" value="UniProtKB-SubCell"/>
</dbReference>
<dbReference type="PIRSF" id="PIRSF036402">
    <property type="entry name" value="Ureas_acces_UreE"/>
    <property type="match status" value="1"/>
</dbReference>
<dbReference type="KEGG" id="cmar:IMCC12053_2375"/>
<protein>
    <recommendedName>
        <fullName evidence="5">Urease accessory protein UreE</fullName>
    </recommendedName>
</protein>
<gene>
    <name evidence="5" type="primary">ureE</name>
    <name evidence="7" type="ORF">IMCC12053_2375</name>
</gene>
<feature type="compositionally biased region" description="Basic and acidic residues" evidence="6">
    <location>
        <begin position="143"/>
        <end position="166"/>
    </location>
</feature>
<comment type="subcellular location">
    <subcellularLocation>
        <location evidence="1 5">Cytoplasm</location>
    </subcellularLocation>
</comment>
<reference evidence="7 8" key="1">
    <citation type="submission" date="2015-05" db="EMBL/GenBank/DDBJ databases">
        <authorList>
            <person name="Wang D.B."/>
            <person name="Wang M."/>
        </authorList>
    </citation>
    <scope>NUCLEOTIDE SEQUENCE [LARGE SCALE GENOMIC DNA]</scope>
    <source>
        <strain evidence="7 8">IMCC 12053</strain>
    </source>
</reference>
<dbReference type="RefSeq" id="WP_062219217.1">
    <property type="nucleotide sequence ID" value="NZ_CP012023.1"/>
</dbReference>
<dbReference type="AlphaFoldDB" id="A0A0P0ADM5"/>
<keyword evidence="8" id="KW-1185">Reference proteome</keyword>
<dbReference type="InterPro" id="IPR004029">
    <property type="entry name" value="UreE_N"/>
</dbReference>
<dbReference type="STRING" id="1397108.IMCC12053_2375"/>
<dbReference type="GO" id="GO:0051082">
    <property type="term" value="F:unfolded protein binding"/>
    <property type="evidence" value="ECO:0007669"/>
    <property type="project" value="UniProtKB-UniRule"/>
</dbReference>
<dbReference type="SUPFAM" id="SSF69287">
    <property type="entry name" value="Urease metallochaperone UreE, N-terminal domain"/>
    <property type="match status" value="1"/>
</dbReference>
<dbReference type="InterPro" id="IPR036118">
    <property type="entry name" value="UreE_N_sf"/>
</dbReference>
<dbReference type="Gene3D" id="2.60.260.20">
    <property type="entry name" value="Urease metallochaperone UreE, N-terminal domain"/>
    <property type="match status" value="1"/>
</dbReference>
<evidence type="ECO:0000313" key="7">
    <source>
        <dbReference type="EMBL" id="ALI56322.1"/>
    </source>
</evidence>
<keyword evidence="3 5" id="KW-0533">Nickel</keyword>
<dbReference type="OrthoDB" id="9802215at2"/>
<evidence type="ECO:0000256" key="4">
    <source>
        <dbReference type="ARBA" id="ARBA00023186"/>
    </source>
</evidence>
<name>A0A0P0ADM5_9RHOB</name>
<sequence length="166" mass="17946">MAAMKCFEVIAAAQDTGLSVALTYDQRLLRRKKLTCATGEVFFVDLPHTQSVMAGQGFLLEDGRVVAVVAADEALLSVSGRTLLNYAWHIGNRHTPCEIASDRLIIQRDPVLKAMLAQLGADVSDIVAPFSPEGGAYGHGRTMGHDHGAPHDHAHDHAHTHDHSHD</sequence>
<dbReference type="InterPro" id="IPR007864">
    <property type="entry name" value="UreE_C_dom"/>
</dbReference>
<evidence type="ECO:0000256" key="5">
    <source>
        <dbReference type="HAMAP-Rule" id="MF_00822"/>
    </source>
</evidence>
<dbReference type="SMART" id="SM00988">
    <property type="entry name" value="UreE_N"/>
    <property type="match status" value="1"/>
</dbReference>
<evidence type="ECO:0000256" key="2">
    <source>
        <dbReference type="ARBA" id="ARBA00022490"/>
    </source>
</evidence>
<evidence type="ECO:0000256" key="6">
    <source>
        <dbReference type="SAM" id="MobiDB-lite"/>
    </source>
</evidence>
<dbReference type="Gene3D" id="3.30.70.790">
    <property type="entry name" value="UreE, C-terminal domain"/>
    <property type="match status" value="1"/>
</dbReference>
<proteinExistence type="inferred from homology"/>
<organism evidence="7 8">
    <name type="scientific">Celeribacter marinus</name>
    <dbReference type="NCBI Taxonomy" id="1397108"/>
    <lineage>
        <taxon>Bacteria</taxon>
        <taxon>Pseudomonadati</taxon>
        <taxon>Pseudomonadota</taxon>
        <taxon>Alphaproteobacteria</taxon>
        <taxon>Rhodobacterales</taxon>
        <taxon>Roseobacteraceae</taxon>
        <taxon>Celeribacter</taxon>
    </lineage>
</organism>
<dbReference type="GO" id="GO:0016151">
    <property type="term" value="F:nickel cation binding"/>
    <property type="evidence" value="ECO:0007669"/>
    <property type="project" value="UniProtKB-UniRule"/>
</dbReference>